<dbReference type="Gene3D" id="2.20.28.30">
    <property type="entry name" value="RNA polymerase ii, chain L"/>
    <property type="match status" value="1"/>
</dbReference>
<dbReference type="SMART" id="SM00834">
    <property type="entry name" value="CxxC_CXXC_SSSS"/>
    <property type="match status" value="1"/>
</dbReference>
<organism evidence="2 3">
    <name type="scientific">Candidatus Acidiferrum panamense</name>
    <dbReference type="NCBI Taxonomy" id="2741543"/>
    <lineage>
        <taxon>Bacteria</taxon>
        <taxon>Pseudomonadati</taxon>
        <taxon>Acidobacteriota</taxon>
        <taxon>Terriglobia</taxon>
        <taxon>Candidatus Acidiferrales</taxon>
        <taxon>Candidatus Acidiferrum</taxon>
    </lineage>
</organism>
<dbReference type="Pfam" id="PF09723">
    <property type="entry name" value="Zn_ribbon_8"/>
    <property type="match status" value="1"/>
</dbReference>
<reference evidence="2" key="1">
    <citation type="submission" date="2020-06" db="EMBL/GenBank/DDBJ databases">
        <title>Legume-microbial interactions unlock mineral nutrients during tropical forest succession.</title>
        <authorList>
            <person name="Epihov D.Z."/>
        </authorList>
    </citation>
    <scope>NUCLEOTIDE SEQUENCE [LARGE SCALE GENOMIC DNA]</scope>
    <source>
        <strain evidence="2">Pan2503</strain>
    </source>
</reference>
<dbReference type="AlphaFoldDB" id="A0A7V8SXZ2"/>
<dbReference type="NCBIfam" id="TIGR02605">
    <property type="entry name" value="CxxC_CxxC_SSSS"/>
    <property type="match status" value="1"/>
</dbReference>
<evidence type="ECO:0000313" key="3">
    <source>
        <dbReference type="Proteomes" id="UP000567293"/>
    </source>
</evidence>
<comment type="caution">
    <text evidence="2">The sequence shown here is derived from an EMBL/GenBank/DDBJ whole genome shotgun (WGS) entry which is preliminary data.</text>
</comment>
<sequence length="54" mass="6119">MPHYEYLCHACNKKFTLVLTVAKHDKGKIKCPKCGGTKVEQQWAAFYATTSKKS</sequence>
<keyword evidence="3" id="KW-1185">Reference proteome</keyword>
<evidence type="ECO:0000313" key="2">
    <source>
        <dbReference type="EMBL" id="MBA0086177.1"/>
    </source>
</evidence>
<dbReference type="InterPro" id="IPR013429">
    <property type="entry name" value="Regulatory_FmdB_Zinc_ribbon"/>
</dbReference>
<dbReference type="Proteomes" id="UP000567293">
    <property type="component" value="Unassembled WGS sequence"/>
</dbReference>
<name>A0A7V8SXZ2_9BACT</name>
<dbReference type="EMBL" id="JACDQQ010001386">
    <property type="protein sequence ID" value="MBA0086177.1"/>
    <property type="molecule type" value="Genomic_DNA"/>
</dbReference>
<gene>
    <name evidence="2" type="ORF">HRJ53_14415</name>
</gene>
<evidence type="ECO:0000259" key="1">
    <source>
        <dbReference type="SMART" id="SM00834"/>
    </source>
</evidence>
<proteinExistence type="predicted"/>
<accession>A0A7V8SXZ2</accession>
<protein>
    <submittedName>
        <fullName evidence="2">Zinc ribbon domain-containing protein</fullName>
    </submittedName>
</protein>
<feature type="domain" description="Putative regulatory protein FmdB zinc ribbon" evidence="1">
    <location>
        <begin position="1"/>
        <end position="44"/>
    </location>
</feature>